<evidence type="ECO:0000259" key="1">
    <source>
        <dbReference type="Pfam" id="PF06439"/>
    </source>
</evidence>
<dbReference type="EMBL" id="CADCTJ010000357">
    <property type="protein sequence ID" value="CAA9233976.1"/>
    <property type="molecule type" value="Genomic_DNA"/>
</dbReference>
<reference evidence="2" key="1">
    <citation type="submission" date="2020-02" db="EMBL/GenBank/DDBJ databases">
        <authorList>
            <person name="Meier V. D."/>
        </authorList>
    </citation>
    <scope>NUCLEOTIDE SEQUENCE</scope>
    <source>
        <strain evidence="2">AVDCRST_MAG95</strain>
    </source>
</reference>
<proteinExistence type="predicted"/>
<name>A0A6J4HWN5_9BACT</name>
<organism evidence="2">
    <name type="scientific">uncultured Adhaeribacter sp</name>
    <dbReference type="NCBI Taxonomy" id="448109"/>
    <lineage>
        <taxon>Bacteria</taxon>
        <taxon>Pseudomonadati</taxon>
        <taxon>Bacteroidota</taxon>
        <taxon>Cytophagia</taxon>
        <taxon>Cytophagales</taxon>
        <taxon>Hymenobacteraceae</taxon>
        <taxon>Adhaeribacter</taxon>
        <taxon>environmental samples</taxon>
    </lineage>
</organism>
<protein>
    <recommendedName>
        <fullName evidence="1">3-keto-alpha-glucoside-1,2-lyase/3-keto-2-hydroxy-glucal hydratase domain-containing protein</fullName>
    </recommendedName>
</protein>
<feature type="domain" description="3-keto-alpha-glucoside-1,2-lyase/3-keto-2-hydroxy-glucal hydratase" evidence="1">
    <location>
        <begin position="53"/>
        <end position="217"/>
    </location>
</feature>
<sequence length="220" mass="24972">MNSRIIAAGIFALFFALNVYGQKKPVSYNLAELSKDKKLQVYNREVSTFSENGKNGIRFSAKENDGIAWLNGVDFANGIIELDIKGKDILQQSFVGVAFHGADDKKYDAVYFRPFNFRAEDSVRRIHAVQYISQPDFTWQRLREEHNAKYEKAIVPVVDPNDWFHVKIVVQHPQVSVFVNQESRACLVVEQLSTLKNGKIGLWVGNQSGGDFTNLTITNR</sequence>
<dbReference type="Pfam" id="PF06439">
    <property type="entry name" value="3keto-disac_hyd"/>
    <property type="match status" value="1"/>
</dbReference>
<dbReference type="AlphaFoldDB" id="A0A6J4HWN5"/>
<accession>A0A6J4HWN5</accession>
<evidence type="ECO:0000313" key="2">
    <source>
        <dbReference type="EMBL" id="CAA9233976.1"/>
    </source>
</evidence>
<dbReference type="Gene3D" id="2.60.120.560">
    <property type="entry name" value="Exo-inulinase, domain 1"/>
    <property type="match status" value="1"/>
</dbReference>
<gene>
    <name evidence="2" type="ORF">AVDCRST_MAG95-1120</name>
</gene>
<dbReference type="InterPro" id="IPR010496">
    <property type="entry name" value="AL/BT2_dom"/>
</dbReference>
<dbReference type="GO" id="GO:0016787">
    <property type="term" value="F:hydrolase activity"/>
    <property type="evidence" value="ECO:0007669"/>
    <property type="project" value="InterPro"/>
</dbReference>